<dbReference type="PATRIC" id="fig|111780.3.peg.4032"/>
<sequence>MPYSSVRPSHNRQAEESSMFLDPNLIKAARRIYRTYCNLHSKMNRKPFGVAIDRDTHRGQLIFRDKPILLPGECFIHINQIEAEMY</sequence>
<accession>K9XXP5</accession>
<dbReference type="eggNOG" id="ENOG5032YHW">
    <property type="taxonomic scope" value="Bacteria"/>
</dbReference>
<evidence type="ECO:0000313" key="1">
    <source>
        <dbReference type="EMBL" id="AFZ37370.1"/>
    </source>
</evidence>
<dbReference type="HOGENOM" id="CLU_174642_0_0_3"/>
<keyword evidence="2" id="KW-1185">Reference proteome</keyword>
<evidence type="ECO:0000313" key="2">
    <source>
        <dbReference type="Proteomes" id="UP000010473"/>
    </source>
</evidence>
<dbReference type="KEGG" id="scs:Sta7437_3886"/>
<organism evidence="1 2">
    <name type="scientific">Stanieria cyanosphaera (strain ATCC 29371 / PCC 7437)</name>
    <dbReference type="NCBI Taxonomy" id="111780"/>
    <lineage>
        <taxon>Bacteria</taxon>
        <taxon>Bacillati</taxon>
        <taxon>Cyanobacteriota</taxon>
        <taxon>Cyanophyceae</taxon>
        <taxon>Pleurocapsales</taxon>
        <taxon>Dermocarpellaceae</taxon>
        <taxon>Stanieria</taxon>
    </lineage>
</organism>
<dbReference type="Proteomes" id="UP000010473">
    <property type="component" value="Chromosome"/>
</dbReference>
<name>K9XXP5_STAC7</name>
<proteinExistence type="predicted"/>
<dbReference type="AlphaFoldDB" id="K9XXP5"/>
<dbReference type="EMBL" id="CP003653">
    <property type="protein sequence ID" value="AFZ37370.1"/>
    <property type="molecule type" value="Genomic_DNA"/>
</dbReference>
<dbReference type="STRING" id="111780.Sta7437_3886"/>
<reference evidence="2" key="1">
    <citation type="journal article" date="2013" name="Proc. Natl. Acad. Sci. U.S.A.">
        <title>Improving the coverage of the cyanobacterial phylum using diversity-driven genome sequencing.</title>
        <authorList>
            <person name="Shih P.M."/>
            <person name="Wu D."/>
            <person name="Latifi A."/>
            <person name="Axen S.D."/>
            <person name="Fewer D.P."/>
            <person name="Talla E."/>
            <person name="Calteau A."/>
            <person name="Cai F."/>
            <person name="Tandeau de Marsac N."/>
            <person name="Rippka R."/>
            <person name="Herdman M."/>
            <person name="Sivonen K."/>
            <person name="Coursin T."/>
            <person name="Laurent T."/>
            <person name="Goodwin L."/>
            <person name="Nolan M."/>
            <person name="Davenport K.W."/>
            <person name="Han C.S."/>
            <person name="Rubin E.M."/>
            <person name="Eisen J.A."/>
            <person name="Woyke T."/>
            <person name="Gugger M."/>
            <person name="Kerfeld C.A."/>
        </authorList>
    </citation>
    <scope>NUCLEOTIDE SEQUENCE [LARGE SCALE GENOMIC DNA]</scope>
    <source>
        <strain evidence="2">ATCC 29371 / PCC 7437</strain>
    </source>
</reference>
<gene>
    <name evidence="1" type="ordered locus">Sta7437_3886</name>
</gene>
<protein>
    <submittedName>
        <fullName evidence="1">Uncharacterized protein</fullName>
    </submittedName>
</protein>